<dbReference type="CDD" id="cd02440">
    <property type="entry name" value="AdoMet_MTases"/>
    <property type="match status" value="1"/>
</dbReference>
<dbReference type="RefSeq" id="WP_129989690.1">
    <property type="nucleotide sequence ID" value="NZ_SDPU01000037.1"/>
</dbReference>
<dbReference type="OrthoDB" id="9795634at2"/>
<keyword evidence="2" id="KW-0489">Methyltransferase</keyword>
<gene>
    <name evidence="2" type="ORF">ETU37_22570</name>
</gene>
<dbReference type="Gene3D" id="3.40.50.150">
    <property type="entry name" value="Vaccinia Virus protein VP39"/>
    <property type="match status" value="1"/>
</dbReference>
<evidence type="ECO:0000313" key="2">
    <source>
        <dbReference type="EMBL" id="RYU08849.1"/>
    </source>
</evidence>
<protein>
    <submittedName>
        <fullName evidence="2">SAM-dependent methyltransferase</fullName>
    </submittedName>
</protein>
<keyword evidence="3" id="KW-1185">Reference proteome</keyword>
<feature type="domain" description="Methyltransferase type 11" evidence="1">
    <location>
        <begin position="38"/>
        <end position="131"/>
    </location>
</feature>
<proteinExistence type="predicted"/>
<dbReference type="Proteomes" id="UP000291189">
    <property type="component" value="Unassembled WGS sequence"/>
</dbReference>
<dbReference type="EMBL" id="SDPU01000037">
    <property type="protein sequence ID" value="RYU08849.1"/>
    <property type="molecule type" value="Genomic_DNA"/>
</dbReference>
<evidence type="ECO:0000259" key="1">
    <source>
        <dbReference type="Pfam" id="PF08241"/>
    </source>
</evidence>
<dbReference type="SUPFAM" id="SSF53335">
    <property type="entry name" value="S-adenosyl-L-methionine-dependent methyltransferases"/>
    <property type="match status" value="1"/>
</dbReference>
<dbReference type="InterPro" id="IPR013216">
    <property type="entry name" value="Methyltransf_11"/>
</dbReference>
<evidence type="ECO:0000313" key="3">
    <source>
        <dbReference type="Proteomes" id="UP000291189"/>
    </source>
</evidence>
<accession>A0A4Q5IVA1</accession>
<dbReference type="GO" id="GO:0032259">
    <property type="term" value="P:methylation"/>
    <property type="evidence" value="ECO:0007669"/>
    <property type="project" value="UniProtKB-KW"/>
</dbReference>
<organism evidence="2 3">
    <name type="scientific">Nocardioides iriomotensis</name>
    <dbReference type="NCBI Taxonomy" id="715784"/>
    <lineage>
        <taxon>Bacteria</taxon>
        <taxon>Bacillati</taxon>
        <taxon>Actinomycetota</taxon>
        <taxon>Actinomycetes</taxon>
        <taxon>Propionibacteriales</taxon>
        <taxon>Nocardioidaceae</taxon>
        <taxon>Nocardioides</taxon>
    </lineage>
</organism>
<dbReference type="InterPro" id="IPR050508">
    <property type="entry name" value="Methyltransf_Superfamily"/>
</dbReference>
<dbReference type="PANTHER" id="PTHR42912">
    <property type="entry name" value="METHYLTRANSFERASE"/>
    <property type="match status" value="1"/>
</dbReference>
<reference evidence="2 3" key="1">
    <citation type="submission" date="2019-01" db="EMBL/GenBank/DDBJ databases">
        <title>Nocardioides guangzhouensis sp. nov., an actinobacterium isolated from soil.</title>
        <authorList>
            <person name="Fu Y."/>
            <person name="Cai Y."/>
            <person name="Lin Z."/>
            <person name="Chen P."/>
        </authorList>
    </citation>
    <scope>NUCLEOTIDE SEQUENCE [LARGE SCALE GENOMIC DNA]</scope>
    <source>
        <strain evidence="2 3">NBRC 105384</strain>
    </source>
</reference>
<dbReference type="Pfam" id="PF08241">
    <property type="entry name" value="Methyltransf_11"/>
    <property type="match status" value="1"/>
</dbReference>
<dbReference type="InterPro" id="IPR029063">
    <property type="entry name" value="SAM-dependent_MTases_sf"/>
</dbReference>
<name>A0A4Q5IVA1_9ACTN</name>
<dbReference type="GO" id="GO:0008757">
    <property type="term" value="F:S-adenosylmethionine-dependent methyltransferase activity"/>
    <property type="evidence" value="ECO:0007669"/>
    <property type="project" value="InterPro"/>
</dbReference>
<sequence>MSFDVAAEAYDRFMGRYSAQLAGPFVERSGLSPGDRALDVGCGPGVLTGPLVELLGADHVAAIDPSEPFVAAARERFPDVDVRQGSAEQLPYDDGVFDAALAQLVVHFMQDPVAGVREMARVTKPGGHVLISSWDHGGGRGPLSLFGRAAQSFLADPPPPDRRTGEVEGDLDRVATEAGLVEVWPFTLTVSVRYESFEEWWEPYTFGVGPAGDTVSGLDETHRAAFADHLREQLPAPPFELPGTAWCVRGVVPQRGAPAAQ</sequence>
<comment type="caution">
    <text evidence="2">The sequence shown here is derived from an EMBL/GenBank/DDBJ whole genome shotgun (WGS) entry which is preliminary data.</text>
</comment>
<keyword evidence="2" id="KW-0808">Transferase</keyword>
<dbReference type="AlphaFoldDB" id="A0A4Q5IVA1"/>